<comment type="caution">
    <text evidence="3">The sequence shown here is derived from an EMBL/GenBank/DDBJ whole genome shotgun (WGS) entry which is preliminary data.</text>
</comment>
<dbReference type="Proteomes" id="UP001385892">
    <property type="component" value="Unassembled WGS sequence"/>
</dbReference>
<organism evidence="3 4">
    <name type="scientific">Variovorax rhizosphaerae</name>
    <dbReference type="NCBI Taxonomy" id="1836200"/>
    <lineage>
        <taxon>Bacteria</taxon>
        <taxon>Pseudomonadati</taxon>
        <taxon>Pseudomonadota</taxon>
        <taxon>Betaproteobacteria</taxon>
        <taxon>Burkholderiales</taxon>
        <taxon>Comamonadaceae</taxon>
        <taxon>Variovorax</taxon>
    </lineage>
</organism>
<dbReference type="InterPro" id="IPR036188">
    <property type="entry name" value="FAD/NAD-bd_sf"/>
</dbReference>
<reference evidence="3 4" key="1">
    <citation type="submission" date="2024-03" db="EMBL/GenBank/DDBJ databases">
        <title>Novel species of the genus Variovorax.</title>
        <authorList>
            <person name="Liu Q."/>
            <person name="Xin Y.-H."/>
        </authorList>
    </citation>
    <scope>NUCLEOTIDE SEQUENCE [LARGE SCALE GENOMIC DNA]</scope>
    <source>
        <strain evidence="3 4">KACC 18900</strain>
    </source>
</reference>
<evidence type="ECO:0000313" key="3">
    <source>
        <dbReference type="EMBL" id="MEJ8849012.1"/>
    </source>
</evidence>
<dbReference type="Gene3D" id="3.50.50.60">
    <property type="entry name" value="FAD/NAD(P)-binding domain"/>
    <property type="match status" value="2"/>
</dbReference>
<accession>A0ABU8WN91</accession>
<keyword evidence="4" id="KW-1185">Reference proteome</keyword>
<dbReference type="InterPro" id="IPR017224">
    <property type="entry name" value="Opine_Oxase_asu/HCN_bsu"/>
</dbReference>
<evidence type="ECO:0000313" key="4">
    <source>
        <dbReference type="Proteomes" id="UP001385892"/>
    </source>
</evidence>
<protein>
    <submittedName>
        <fullName evidence="3">FAD/NAD(P)-binding oxidoreductase</fullName>
        <ecNumber evidence="3">1.-.-.-</ecNumber>
    </submittedName>
</protein>
<evidence type="ECO:0000259" key="2">
    <source>
        <dbReference type="Pfam" id="PF07992"/>
    </source>
</evidence>
<dbReference type="GO" id="GO:0016491">
    <property type="term" value="F:oxidoreductase activity"/>
    <property type="evidence" value="ECO:0007669"/>
    <property type="project" value="UniProtKB-KW"/>
</dbReference>
<dbReference type="InterPro" id="IPR051691">
    <property type="entry name" value="Metab_Enz_Cyan_OpOx_G3PDH"/>
</dbReference>
<dbReference type="Gene3D" id="1.10.10.1100">
    <property type="entry name" value="BFD-like [2Fe-2S]-binding domain"/>
    <property type="match status" value="1"/>
</dbReference>
<dbReference type="InterPro" id="IPR023753">
    <property type="entry name" value="FAD/NAD-binding_dom"/>
</dbReference>
<proteinExistence type="predicted"/>
<dbReference type="PANTHER" id="PTHR42949:SF3">
    <property type="entry name" value="ANAEROBIC GLYCEROL-3-PHOSPHATE DEHYDROGENASE SUBUNIT B"/>
    <property type="match status" value="1"/>
</dbReference>
<dbReference type="PRINTS" id="PR00469">
    <property type="entry name" value="PNDRDTASEII"/>
</dbReference>
<dbReference type="EMBL" id="JBBKZT010000009">
    <property type="protein sequence ID" value="MEJ8849012.1"/>
    <property type="molecule type" value="Genomic_DNA"/>
</dbReference>
<gene>
    <name evidence="3" type="ORF">WKW82_20310</name>
</gene>
<name>A0ABU8WN91_9BURK</name>
<dbReference type="EC" id="1.-.-.-" evidence="3"/>
<dbReference type="InterPro" id="IPR041854">
    <property type="entry name" value="BFD-like_2Fe2S-bd_dom_sf"/>
</dbReference>
<dbReference type="RefSeq" id="WP_340344144.1">
    <property type="nucleotide sequence ID" value="NZ_JBBKZT010000009.1"/>
</dbReference>
<sequence length="434" mass="45014">MTRLALDECDVLVIGAGPAGMAAAAAAAFGGGSVVVIDDNPAPGGQIWRDGPGVELPTAAREARNAVTQRANIRVHCGTRVVAAPRARQLLLEDGERGWLLQWKKLILCTGARELLLPFPGWTLAGVTGAGALQALIKGGMPVKGERIVVAGTGPLLLAAAATATQAGAKVLRVAEQAPLHDVLGFAAHLARWPGKARQALTLMHPGYRSGTHVLSAQGQGRLESVTLRHGRDGTEEFACDRLACGFGLVPNTELGRMLGCAVTAQPGGLALNVNANQATSVPNIFAAGECTGIGGSERALLQGAIAGHSAVGRAIPAEGQREELARWDAFAAQLHRRFSPGEQIRTLTQPDTVFCRCEDVPFGALAGRSDWNDAKLHTRCGMGACQGRVCGAAAQFLLGWSPATPRPPLTPARAATLAGFAPQLPDVPMAQGQ</sequence>
<feature type="domain" description="FAD/NAD(P)-binding" evidence="2">
    <location>
        <begin position="10"/>
        <end position="296"/>
    </location>
</feature>
<dbReference type="PIRSF" id="PIRSF037495">
    <property type="entry name" value="Opine_OX_OoxA/HcnB"/>
    <property type="match status" value="1"/>
</dbReference>
<dbReference type="PANTHER" id="PTHR42949">
    <property type="entry name" value="ANAEROBIC GLYCEROL-3-PHOSPHATE DEHYDROGENASE SUBUNIT B"/>
    <property type="match status" value="1"/>
</dbReference>
<keyword evidence="1 3" id="KW-0560">Oxidoreductase</keyword>
<dbReference type="SUPFAM" id="SSF51905">
    <property type="entry name" value="FAD/NAD(P)-binding domain"/>
    <property type="match status" value="1"/>
</dbReference>
<dbReference type="Pfam" id="PF07992">
    <property type="entry name" value="Pyr_redox_2"/>
    <property type="match status" value="1"/>
</dbReference>
<evidence type="ECO:0000256" key="1">
    <source>
        <dbReference type="ARBA" id="ARBA00023002"/>
    </source>
</evidence>
<dbReference type="PRINTS" id="PR00368">
    <property type="entry name" value="FADPNR"/>
</dbReference>